<feature type="compositionally biased region" description="Low complexity" evidence="1">
    <location>
        <begin position="30"/>
        <end position="42"/>
    </location>
</feature>
<sequence length="88" mass="9579">MTLETPEREGNGPYLNPSRAANAPTHTHTHTSLASPTSTPATYPKISHRVAGTPGTGQTEDTHPCDDEEPSRVPKTTSHSPRLEPWPW</sequence>
<proteinExistence type="predicted"/>
<accession>A0A4R8QIH2</accession>
<dbReference type="EMBL" id="RYZW01000193">
    <property type="protein sequence ID" value="TDZ38692.1"/>
    <property type="molecule type" value="Genomic_DNA"/>
</dbReference>
<keyword evidence="3" id="KW-1185">Reference proteome</keyword>
<dbReference type="Proteomes" id="UP000295703">
    <property type="component" value="Unassembled WGS sequence"/>
</dbReference>
<name>A0A4R8QIH2_COLTR</name>
<feature type="compositionally biased region" description="Basic and acidic residues" evidence="1">
    <location>
        <begin position="1"/>
        <end position="10"/>
    </location>
</feature>
<comment type="caution">
    <text evidence="2">The sequence shown here is derived from an EMBL/GenBank/DDBJ whole genome shotgun (WGS) entry which is preliminary data.</text>
</comment>
<reference evidence="2 3" key="1">
    <citation type="submission" date="2018-12" db="EMBL/GenBank/DDBJ databases">
        <title>Genome sequence and assembly of Colletotrichum trifolii.</title>
        <authorList>
            <person name="Gan P."/>
            <person name="Shirasu K."/>
        </authorList>
    </citation>
    <scope>NUCLEOTIDE SEQUENCE [LARGE SCALE GENOMIC DNA]</scope>
    <source>
        <strain evidence="2 3">543-2</strain>
    </source>
</reference>
<feature type="region of interest" description="Disordered" evidence="1">
    <location>
        <begin position="1"/>
        <end position="88"/>
    </location>
</feature>
<evidence type="ECO:0000256" key="1">
    <source>
        <dbReference type="SAM" id="MobiDB-lite"/>
    </source>
</evidence>
<organism evidence="2 3">
    <name type="scientific">Colletotrichum trifolii</name>
    <dbReference type="NCBI Taxonomy" id="5466"/>
    <lineage>
        <taxon>Eukaryota</taxon>
        <taxon>Fungi</taxon>
        <taxon>Dikarya</taxon>
        <taxon>Ascomycota</taxon>
        <taxon>Pezizomycotina</taxon>
        <taxon>Sordariomycetes</taxon>
        <taxon>Hypocreomycetidae</taxon>
        <taxon>Glomerellales</taxon>
        <taxon>Glomerellaceae</taxon>
        <taxon>Colletotrichum</taxon>
        <taxon>Colletotrichum orbiculare species complex</taxon>
    </lineage>
</organism>
<gene>
    <name evidence="2" type="ORF">CTRI78_v010786</name>
</gene>
<dbReference type="AlphaFoldDB" id="A0A4R8QIH2"/>
<evidence type="ECO:0000313" key="3">
    <source>
        <dbReference type="Proteomes" id="UP000295703"/>
    </source>
</evidence>
<protein>
    <submittedName>
        <fullName evidence="2">Uncharacterized protein</fullName>
    </submittedName>
</protein>
<evidence type="ECO:0000313" key="2">
    <source>
        <dbReference type="EMBL" id="TDZ38692.1"/>
    </source>
</evidence>